<feature type="disulfide bond" evidence="12">
    <location>
        <begin position="167"/>
        <end position="176"/>
    </location>
</feature>
<evidence type="ECO:0000256" key="10">
    <source>
        <dbReference type="ARBA" id="ARBA00023157"/>
    </source>
</evidence>
<comment type="subcellular location">
    <subcellularLocation>
        <location evidence="1">Membrane</location>
        <topology evidence="1">Single-pass type I membrane protein</topology>
    </subcellularLocation>
    <subcellularLocation>
        <location evidence="2">Secreted</location>
    </subcellularLocation>
</comment>
<dbReference type="GO" id="GO:0007173">
    <property type="term" value="P:epidermal growth factor receptor signaling pathway"/>
    <property type="evidence" value="ECO:0007669"/>
    <property type="project" value="TreeGrafter"/>
</dbReference>
<dbReference type="GO" id="GO:0008083">
    <property type="term" value="F:growth factor activity"/>
    <property type="evidence" value="ECO:0007669"/>
    <property type="project" value="UniProtKB-KW"/>
</dbReference>
<keyword evidence="8" id="KW-0339">Growth factor</keyword>
<evidence type="ECO:0000256" key="13">
    <source>
        <dbReference type="SAM" id="MobiDB-lite"/>
    </source>
</evidence>
<evidence type="ECO:0000256" key="12">
    <source>
        <dbReference type="PROSITE-ProRule" id="PRU00076"/>
    </source>
</evidence>
<evidence type="ECO:0000256" key="7">
    <source>
        <dbReference type="ARBA" id="ARBA00022989"/>
    </source>
</evidence>
<keyword evidence="10 12" id="KW-1015">Disulfide bond</keyword>
<keyword evidence="11" id="KW-0325">Glycoprotein</keyword>
<dbReference type="Gene3D" id="2.10.25.10">
    <property type="entry name" value="Laminin"/>
    <property type="match status" value="1"/>
</dbReference>
<keyword evidence="4 12" id="KW-0245">EGF-like domain</keyword>
<dbReference type="OrthoDB" id="6133584at2759"/>
<protein>
    <recommendedName>
        <fullName evidence="15">EGF-like domain-containing protein</fullName>
    </recommendedName>
</protein>
<keyword evidence="7 14" id="KW-1133">Transmembrane helix</keyword>
<feature type="domain" description="EGF-like" evidence="15">
    <location>
        <begin position="137"/>
        <end position="177"/>
    </location>
</feature>
<dbReference type="PROSITE" id="PS50026">
    <property type="entry name" value="EGF_3"/>
    <property type="match status" value="1"/>
</dbReference>
<dbReference type="PROSITE" id="PS00022">
    <property type="entry name" value="EGF_1"/>
    <property type="match status" value="1"/>
</dbReference>
<dbReference type="Proteomes" id="UP000694397">
    <property type="component" value="Chromosome 17"/>
</dbReference>
<evidence type="ECO:0000313" key="16">
    <source>
        <dbReference type="Ensembl" id="ENSSFOP00015015477.1"/>
    </source>
</evidence>
<keyword evidence="17" id="KW-1185">Reference proteome</keyword>
<dbReference type="PRINTS" id="PR00009">
    <property type="entry name" value="EGFTGF"/>
</dbReference>
<keyword evidence="3" id="KW-0964">Secreted</keyword>
<dbReference type="Ensembl" id="ENSSFOT00015015659.2">
    <property type="protein sequence ID" value="ENSSFOP00015015477.1"/>
    <property type="gene ID" value="ENSSFOG00015009989.2"/>
</dbReference>
<gene>
    <name evidence="16" type="primary">ereg</name>
</gene>
<dbReference type="GO" id="GO:0005154">
    <property type="term" value="F:epidermal growth factor receptor binding"/>
    <property type="evidence" value="ECO:0007669"/>
    <property type="project" value="TreeGrafter"/>
</dbReference>
<feature type="transmembrane region" description="Helical" evidence="14">
    <location>
        <begin position="191"/>
        <end position="213"/>
    </location>
</feature>
<dbReference type="GO" id="GO:0045840">
    <property type="term" value="P:positive regulation of mitotic nuclear division"/>
    <property type="evidence" value="ECO:0007669"/>
    <property type="project" value="TreeGrafter"/>
</dbReference>
<name>A0A8C9V2K5_SCLFO</name>
<keyword evidence="9 14" id="KW-0472">Membrane</keyword>
<feature type="region of interest" description="Disordered" evidence="13">
    <location>
        <begin position="49"/>
        <end position="69"/>
    </location>
</feature>
<evidence type="ECO:0000256" key="2">
    <source>
        <dbReference type="ARBA" id="ARBA00004613"/>
    </source>
</evidence>
<evidence type="ECO:0000256" key="4">
    <source>
        <dbReference type="ARBA" id="ARBA00022536"/>
    </source>
</evidence>
<dbReference type="KEGG" id="sfm:108938403"/>
<organism evidence="16 17">
    <name type="scientific">Scleropages formosus</name>
    <name type="common">Asian bonytongue</name>
    <name type="synonym">Osteoglossum formosum</name>
    <dbReference type="NCBI Taxonomy" id="113540"/>
    <lineage>
        <taxon>Eukaryota</taxon>
        <taxon>Metazoa</taxon>
        <taxon>Chordata</taxon>
        <taxon>Craniata</taxon>
        <taxon>Vertebrata</taxon>
        <taxon>Euteleostomi</taxon>
        <taxon>Actinopterygii</taxon>
        <taxon>Neopterygii</taxon>
        <taxon>Teleostei</taxon>
        <taxon>Osteoglossocephala</taxon>
        <taxon>Osteoglossomorpha</taxon>
        <taxon>Osteoglossiformes</taxon>
        <taxon>Osteoglossidae</taxon>
        <taxon>Scleropages</taxon>
    </lineage>
</organism>
<accession>A0A8C9V2K5</accession>
<evidence type="ECO:0000256" key="9">
    <source>
        <dbReference type="ARBA" id="ARBA00023136"/>
    </source>
</evidence>
<proteinExistence type="predicted"/>
<comment type="caution">
    <text evidence="12">Lacks conserved residue(s) required for the propagation of feature annotation.</text>
</comment>
<dbReference type="PANTHER" id="PTHR10740">
    <property type="entry name" value="TRANSFORMING GROWTH FACTOR ALPHA"/>
    <property type="match status" value="1"/>
</dbReference>
<dbReference type="PANTHER" id="PTHR10740:SF11">
    <property type="entry name" value="PROEPIREGULIN"/>
    <property type="match status" value="1"/>
</dbReference>
<dbReference type="GeneTree" id="ENSGT00510000048748"/>
<evidence type="ECO:0000256" key="14">
    <source>
        <dbReference type="SAM" id="Phobius"/>
    </source>
</evidence>
<evidence type="ECO:0000256" key="8">
    <source>
        <dbReference type="ARBA" id="ARBA00023030"/>
    </source>
</evidence>
<evidence type="ECO:0000256" key="1">
    <source>
        <dbReference type="ARBA" id="ARBA00004479"/>
    </source>
</evidence>
<evidence type="ECO:0000259" key="15">
    <source>
        <dbReference type="PROSITE" id="PS50026"/>
    </source>
</evidence>
<evidence type="ECO:0000256" key="11">
    <source>
        <dbReference type="ARBA" id="ARBA00023180"/>
    </source>
</evidence>
<keyword evidence="6" id="KW-0732">Signal</keyword>
<dbReference type="InterPro" id="IPR000742">
    <property type="entry name" value="EGF"/>
</dbReference>
<evidence type="ECO:0000256" key="6">
    <source>
        <dbReference type="ARBA" id="ARBA00022729"/>
    </source>
</evidence>
<reference evidence="16" key="3">
    <citation type="submission" date="2025-09" db="UniProtKB">
        <authorList>
            <consortium name="Ensembl"/>
        </authorList>
    </citation>
    <scope>IDENTIFICATION</scope>
</reference>
<dbReference type="SUPFAM" id="SSF57196">
    <property type="entry name" value="EGF/Laminin"/>
    <property type="match status" value="1"/>
</dbReference>
<reference evidence="16 17" key="1">
    <citation type="submission" date="2019-04" db="EMBL/GenBank/DDBJ databases">
        <authorList>
            <consortium name="Wellcome Sanger Institute Data Sharing"/>
        </authorList>
    </citation>
    <scope>NUCLEOTIDE SEQUENCE [LARGE SCALE GENOMIC DNA]</scope>
</reference>
<evidence type="ECO:0000256" key="5">
    <source>
        <dbReference type="ARBA" id="ARBA00022692"/>
    </source>
</evidence>
<dbReference type="GO" id="GO:0005615">
    <property type="term" value="C:extracellular space"/>
    <property type="evidence" value="ECO:0007669"/>
    <property type="project" value="TreeGrafter"/>
</dbReference>
<sequence>MNNPLMTAIKRRGRRRRLQTDLYSYILTHTDRKQRSDRVIIAGYRCRGGGSARTVSEQTRRPAPGPGAPPVSETRFCCVSSRTAMSNLRTSLFLSVFGLLVGCNVSATSSSPTCAPGQCLTSGQELRTREQSQDHPMIQKCNASMENYCLHGECILIVGIKGHHCKCEQGYSGHRCAHLELVQQPMSKEHIILTLVCVGLTTIGIVGALYFFLNWYRKNKCSSQEKKYQEVQMA</sequence>
<evidence type="ECO:0000256" key="3">
    <source>
        <dbReference type="ARBA" id="ARBA00022525"/>
    </source>
</evidence>
<dbReference type="GO" id="GO:0008284">
    <property type="term" value="P:positive regulation of cell population proliferation"/>
    <property type="evidence" value="ECO:0007669"/>
    <property type="project" value="TreeGrafter"/>
</dbReference>
<dbReference type="GO" id="GO:0016020">
    <property type="term" value="C:membrane"/>
    <property type="evidence" value="ECO:0007669"/>
    <property type="project" value="UniProtKB-SubCell"/>
</dbReference>
<keyword evidence="5 14" id="KW-0812">Transmembrane</keyword>
<dbReference type="AlphaFoldDB" id="A0A8C9V2K5"/>
<evidence type="ECO:0000313" key="17">
    <source>
        <dbReference type="Proteomes" id="UP000694397"/>
    </source>
</evidence>
<reference evidence="16" key="2">
    <citation type="submission" date="2025-08" db="UniProtKB">
        <authorList>
            <consortium name="Ensembl"/>
        </authorList>
    </citation>
    <scope>IDENTIFICATION</scope>
</reference>
<dbReference type="PROSITE" id="PS01186">
    <property type="entry name" value="EGF_2"/>
    <property type="match status" value="1"/>
</dbReference>